<proteinExistence type="predicted"/>
<dbReference type="PANTHER" id="PTHR34474">
    <property type="entry name" value="SIGNAL TRANSDUCTION PROTEIN TRAP"/>
    <property type="match status" value="1"/>
</dbReference>
<keyword evidence="3" id="KW-1185">Reference proteome</keyword>
<reference evidence="2 3" key="1">
    <citation type="submission" date="2014-02" db="EMBL/GenBank/DDBJ databases">
        <title>Draft genome sequence of Lysinibacillus sinduriensis JCM 15800.</title>
        <authorList>
            <person name="Zhang F."/>
            <person name="Wang G."/>
            <person name="Zhang L."/>
        </authorList>
    </citation>
    <scope>NUCLEOTIDE SEQUENCE [LARGE SCALE GENOMIC DNA]</scope>
    <source>
        <strain evidence="2 3">JCM 15800</strain>
    </source>
</reference>
<organism evidence="2 3">
    <name type="scientific">Ureibacillus sinduriensis BLB-1 = JCM 15800</name>
    <dbReference type="NCBI Taxonomy" id="1384057"/>
    <lineage>
        <taxon>Bacteria</taxon>
        <taxon>Bacillati</taxon>
        <taxon>Bacillota</taxon>
        <taxon>Bacilli</taxon>
        <taxon>Bacillales</taxon>
        <taxon>Caryophanaceae</taxon>
        <taxon>Ureibacillus</taxon>
    </lineage>
</organism>
<dbReference type="RefSeq" id="WP_036200310.1">
    <property type="nucleotide sequence ID" value="NZ_AVCY01000007.1"/>
</dbReference>
<accession>A0A0A3HTA3</accession>
<dbReference type="InterPro" id="IPR050404">
    <property type="entry name" value="Heme-degrading_MO"/>
</dbReference>
<dbReference type="Gene3D" id="3.30.70.100">
    <property type="match status" value="1"/>
</dbReference>
<dbReference type="OrthoDB" id="2352283at2"/>
<evidence type="ECO:0000313" key="2">
    <source>
        <dbReference type="EMBL" id="KGR75776.1"/>
    </source>
</evidence>
<evidence type="ECO:0000259" key="1">
    <source>
        <dbReference type="PROSITE" id="PS51725"/>
    </source>
</evidence>
<dbReference type="AlphaFoldDB" id="A0A0A3HTA3"/>
<comment type="caution">
    <text evidence="2">The sequence shown here is derived from an EMBL/GenBank/DDBJ whole genome shotgun (WGS) entry which is preliminary data.</text>
</comment>
<dbReference type="PROSITE" id="PS51725">
    <property type="entry name" value="ABM"/>
    <property type="match status" value="1"/>
</dbReference>
<protein>
    <submittedName>
        <fullName evidence="2">Signal transduction protein TRAP</fullName>
    </submittedName>
</protein>
<feature type="domain" description="ABM" evidence="1">
    <location>
        <begin position="67"/>
        <end position="155"/>
    </location>
</feature>
<dbReference type="PANTHER" id="PTHR34474:SF2">
    <property type="entry name" value="SIGNAL TRANSDUCTION PROTEIN TRAP"/>
    <property type="match status" value="1"/>
</dbReference>
<evidence type="ECO:0000313" key="3">
    <source>
        <dbReference type="Proteomes" id="UP000030408"/>
    </source>
</evidence>
<dbReference type="InterPro" id="IPR011008">
    <property type="entry name" value="Dimeric_a/b-barrel"/>
</dbReference>
<name>A0A0A3HTA3_9BACL</name>
<dbReference type="Proteomes" id="UP000030408">
    <property type="component" value="Unassembled WGS sequence"/>
</dbReference>
<dbReference type="STRING" id="1384057.CD33_09745"/>
<dbReference type="eggNOG" id="COG2329">
    <property type="taxonomic scope" value="Bacteria"/>
</dbReference>
<dbReference type="InterPro" id="IPR007138">
    <property type="entry name" value="ABM_dom"/>
</dbReference>
<gene>
    <name evidence="2" type="ORF">CD33_09745</name>
</gene>
<dbReference type="SUPFAM" id="SSF54909">
    <property type="entry name" value="Dimeric alpha+beta barrel"/>
    <property type="match status" value="1"/>
</dbReference>
<dbReference type="EMBL" id="JPVO01000049">
    <property type="protein sequence ID" value="KGR75776.1"/>
    <property type="molecule type" value="Genomic_DNA"/>
</dbReference>
<dbReference type="Pfam" id="PF03992">
    <property type="entry name" value="ABM"/>
    <property type="match status" value="1"/>
</dbReference>
<sequence>MYIYLTSGTADFMDNLRRKYLPKEKMIVLHGAGNSVLLHETEGKTVFSTPRKYEVIDSVNPIEQTGYFVFNNIPVSDEGRPVFEKRFLSRSRAIENEPGFIAYRLLRPLASDTYIVLTQWTGPSSFEAWKNSRAFKEAHSKPDRTTPGVQQQNIFNASSYVTTYSGKISEEK</sequence>